<dbReference type="AlphaFoldDB" id="W1WGW0"/>
<comment type="caution">
    <text evidence="1">The sequence shown here is derived from an EMBL/GenBank/DDBJ whole genome shotgun (WGS) entry which is preliminary data.</text>
</comment>
<evidence type="ECO:0000313" key="1">
    <source>
        <dbReference type="EMBL" id="ETJ17452.1"/>
    </source>
</evidence>
<name>W1WGW0_9ZZZZ</name>
<proteinExistence type="predicted"/>
<feature type="non-terminal residue" evidence="1">
    <location>
        <position position="20"/>
    </location>
</feature>
<organism evidence="1">
    <name type="scientific">human gut metagenome</name>
    <dbReference type="NCBI Taxonomy" id="408170"/>
    <lineage>
        <taxon>unclassified sequences</taxon>
        <taxon>metagenomes</taxon>
        <taxon>organismal metagenomes</taxon>
    </lineage>
</organism>
<dbReference type="EMBL" id="AZMM01018771">
    <property type="protein sequence ID" value="ETJ17452.1"/>
    <property type="molecule type" value="Genomic_DNA"/>
</dbReference>
<protein>
    <submittedName>
        <fullName evidence="1">Uncharacterized protein</fullName>
    </submittedName>
</protein>
<gene>
    <name evidence="1" type="ORF">Q604_UNBC18771G0001</name>
</gene>
<accession>W1WGW0</accession>
<sequence>MSLVYALYLTEQFFTKPDRD</sequence>
<reference evidence="1" key="1">
    <citation type="submission" date="2013-12" db="EMBL/GenBank/DDBJ databases">
        <title>A Varibaculum cambriense genome reconstructed from a premature infant gut community with otherwise low bacterial novelty that shifts toward anaerobic metabolism during the third week of life.</title>
        <authorList>
            <person name="Brown C.T."/>
            <person name="Sharon I."/>
            <person name="Thomas B.C."/>
            <person name="Castelle C.J."/>
            <person name="Morowitz M.J."/>
            <person name="Banfield J.F."/>
        </authorList>
    </citation>
    <scope>NUCLEOTIDE SEQUENCE</scope>
</reference>